<gene>
    <name evidence="1" type="ORF">SDC9_179629</name>
</gene>
<organism evidence="1">
    <name type="scientific">bioreactor metagenome</name>
    <dbReference type="NCBI Taxonomy" id="1076179"/>
    <lineage>
        <taxon>unclassified sequences</taxon>
        <taxon>metagenomes</taxon>
        <taxon>ecological metagenomes</taxon>
    </lineage>
</organism>
<sequence>MVKISFVRDVHRLAHTIDGTTAAFSGHHHLRIHIDKPAGNRIGWRANNHLDTRLLHFVYNQIHSREVEFPRLLFIGGPSGFRDPDDIDARFLHHRNVFLQTIVRQIFIVIGYSV</sequence>
<name>A0A645H8P5_9ZZZZ</name>
<proteinExistence type="predicted"/>
<dbReference type="EMBL" id="VSSQ01083999">
    <property type="protein sequence ID" value="MPN32153.1"/>
    <property type="molecule type" value="Genomic_DNA"/>
</dbReference>
<comment type="caution">
    <text evidence="1">The sequence shown here is derived from an EMBL/GenBank/DDBJ whole genome shotgun (WGS) entry which is preliminary data.</text>
</comment>
<protein>
    <submittedName>
        <fullName evidence="1">Uncharacterized protein</fullName>
    </submittedName>
</protein>
<accession>A0A645H8P5</accession>
<evidence type="ECO:0000313" key="1">
    <source>
        <dbReference type="EMBL" id="MPN32153.1"/>
    </source>
</evidence>
<dbReference type="AlphaFoldDB" id="A0A645H8P5"/>
<reference evidence="1" key="1">
    <citation type="submission" date="2019-08" db="EMBL/GenBank/DDBJ databases">
        <authorList>
            <person name="Kucharzyk K."/>
            <person name="Murdoch R.W."/>
            <person name="Higgins S."/>
            <person name="Loffler F."/>
        </authorList>
    </citation>
    <scope>NUCLEOTIDE SEQUENCE</scope>
</reference>